<evidence type="ECO:0000256" key="6">
    <source>
        <dbReference type="ARBA" id="ARBA00022989"/>
    </source>
</evidence>
<protein>
    <submittedName>
        <fullName evidence="14">Arylsulfatase</fullName>
        <ecNumber evidence="14">3.1.6.-</ecNumber>
    </submittedName>
</protein>
<feature type="binding site" evidence="10">
    <location>
        <position position="520"/>
    </location>
    <ligand>
        <name>Mn(2+)</name>
        <dbReference type="ChEBI" id="CHEBI:29035"/>
    </ligand>
</feature>
<feature type="transmembrane region" description="Helical" evidence="12">
    <location>
        <begin position="112"/>
        <end position="133"/>
    </location>
</feature>
<keyword evidence="6 12" id="KW-1133">Transmembrane helix</keyword>
<comment type="subcellular location">
    <subcellularLocation>
        <location evidence="1">Cell membrane</location>
        <topology evidence="1">Multi-pass membrane protein</topology>
    </subcellularLocation>
</comment>
<keyword evidence="14" id="KW-0378">Hydrolase</keyword>
<feature type="binding site" evidence="10">
    <location>
        <position position="521"/>
    </location>
    <ligand>
        <name>Mn(2+)</name>
        <dbReference type="ChEBI" id="CHEBI:29035"/>
    </ligand>
</feature>
<evidence type="ECO:0000256" key="5">
    <source>
        <dbReference type="ARBA" id="ARBA00022692"/>
    </source>
</evidence>
<dbReference type="EMBL" id="ACKV01000092">
    <property type="protein sequence ID" value="EEJ41773.1"/>
    <property type="molecule type" value="Genomic_DNA"/>
</dbReference>
<feature type="domain" description="Sulfatase N-terminal" evidence="13">
    <location>
        <begin position="290"/>
        <end position="588"/>
    </location>
</feature>
<evidence type="ECO:0000313" key="14">
    <source>
        <dbReference type="EMBL" id="EEJ41773.1"/>
    </source>
</evidence>
<dbReference type="InterPro" id="IPR017850">
    <property type="entry name" value="Alkaline_phosphatase_core_sf"/>
</dbReference>
<dbReference type="AlphaFoldDB" id="C2KLW3"/>
<feature type="active site" evidence="8">
    <location>
        <position position="342"/>
    </location>
</feature>
<dbReference type="Gene3D" id="3.40.720.10">
    <property type="entry name" value="Alkaline Phosphatase, subunit A"/>
    <property type="match status" value="1"/>
</dbReference>
<keyword evidence="9" id="KW-0479">Metal-binding</keyword>
<evidence type="ECO:0000256" key="3">
    <source>
        <dbReference type="ARBA" id="ARBA00009983"/>
    </source>
</evidence>
<dbReference type="EC" id="3.1.6.-" evidence="14"/>
<gene>
    <name evidence="14" type="ORF">HMPREF0555_1629</name>
</gene>
<feature type="binding site" evidence="9">
    <location>
        <position position="459"/>
    </location>
    <ligand>
        <name>substrate</name>
    </ligand>
</feature>
<keyword evidence="7 12" id="KW-0472">Membrane</keyword>
<dbReference type="HOGENOM" id="CLU_021310_0_0_9"/>
<dbReference type="PANTHER" id="PTHR47371">
    <property type="entry name" value="LIPOTEICHOIC ACID SYNTHASE"/>
    <property type="match status" value="1"/>
</dbReference>
<proteinExistence type="inferred from homology"/>
<accession>C2KLW3</accession>
<evidence type="ECO:0000256" key="1">
    <source>
        <dbReference type="ARBA" id="ARBA00004651"/>
    </source>
</evidence>
<dbReference type="PIRSF" id="PIRSF005091">
    <property type="entry name" value="Mmb_sulf_HI1246"/>
    <property type="match status" value="1"/>
</dbReference>
<feature type="transmembrane region" description="Helical" evidence="12">
    <location>
        <begin position="53"/>
        <end position="76"/>
    </location>
</feature>
<dbReference type="Gene3D" id="3.30.1120.170">
    <property type="match status" value="1"/>
</dbReference>
<dbReference type="CDD" id="cd16015">
    <property type="entry name" value="LTA_synthase"/>
    <property type="match status" value="1"/>
</dbReference>
<evidence type="ECO:0000256" key="2">
    <source>
        <dbReference type="ARBA" id="ARBA00004936"/>
    </source>
</evidence>
<feature type="binding site" evidence="10">
    <location>
        <position position="298"/>
    </location>
    <ligand>
        <name>Mn(2+)</name>
        <dbReference type="ChEBI" id="CHEBI:29035"/>
    </ligand>
</feature>
<dbReference type="GO" id="GO:0046872">
    <property type="term" value="F:metal ion binding"/>
    <property type="evidence" value="ECO:0007669"/>
    <property type="project" value="UniProtKB-KW"/>
</dbReference>
<feature type="region of interest" description="Disordered" evidence="11">
    <location>
        <begin position="720"/>
        <end position="754"/>
    </location>
</feature>
<evidence type="ECO:0000256" key="4">
    <source>
        <dbReference type="ARBA" id="ARBA00022475"/>
    </source>
</evidence>
<dbReference type="Proteomes" id="UP000004283">
    <property type="component" value="Unassembled WGS sequence"/>
</dbReference>
<feature type="transmembrane region" description="Helical" evidence="12">
    <location>
        <begin position="82"/>
        <end position="105"/>
    </location>
</feature>
<dbReference type="GO" id="GO:0005886">
    <property type="term" value="C:plasma membrane"/>
    <property type="evidence" value="ECO:0007669"/>
    <property type="project" value="UniProtKB-SubCell"/>
</dbReference>
<feature type="binding site" evidence="10">
    <location>
        <position position="342"/>
    </location>
    <ligand>
        <name>Mn(2+)</name>
        <dbReference type="ChEBI" id="CHEBI:29035"/>
    </ligand>
</feature>
<dbReference type="GO" id="GO:0016787">
    <property type="term" value="F:hydrolase activity"/>
    <property type="evidence" value="ECO:0007669"/>
    <property type="project" value="UniProtKB-KW"/>
</dbReference>
<comment type="pathway">
    <text evidence="2">Cell wall biogenesis; lipoteichoic acid biosynthesis.</text>
</comment>
<keyword evidence="9" id="KW-0464">Manganese</keyword>
<evidence type="ECO:0000256" key="8">
    <source>
        <dbReference type="PIRSR" id="PIRSR005091-1"/>
    </source>
</evidence>
<dbReference type="PANTHER" id="PTHR47371:SF3">
    <property type="entry name" value="PHOSPHOGLYCEROL TRANSFERASE I"/>
    <property type="match status" value="1"/>
</dbReference>
<feature type="transmembrane region" description="Helical" evidence="12">
    <location>
        <begin position="168"/>
        <end position="186"/>
    </location>
</feature>
<dbReference type="InterPro" id="IPR000917">
    <property type="entry name" value="Sulfatase_N"/>
</dbReference>
<sequence>MGITVRRWFSRNYKPKPCKVGIIIVMKKYLKNIWHETLAPKNWIKQLNTRTGFFTWTVVLFTLKTILAYGADFYWLHVSDPLQIFLMLVNPIGFTIIIFSIALFIKPKQLYYGALILLDAAMTGLLYLNVIYFREFSDFMSVNTMLGYSSVNQGGKAAGAIAFGIHDVFFWIDIIILIGLFLARKIHFDSRPMMRLQPFKILTIGVFIFMANLLLADLNRPQLLVRQFDREYMVKYLGIGPFTIYDTINTYQTSQIRKTATPSELTAVQNYIKKNYAAINPKFYGKAKGKNVIVIHLESFQQMSIDRKINGQEVTPFLNSLYHSKSTITFDNFFNQVGQGKTSDAENMLETSTFGLPQGSLFTKLGDDQTFQAMPAILNQRAGYSSAVFHGNMGSFWNRSTVYKRMGYQNWVSGDYFDITGKKATSWGLKDKLLFHNSVPYLERLQQPFYAKYLTVTNHTPFTLDKQDQDPNFQTSNTGSKLVDNYFITNHYLDQSVKEFFAYLKKSGLYKNTAVVLYGDHYGISNTDASYLASLLGKDSDDWTDLDNANLQRVPFIVHIPGMKNGYVDHTYGGEIDVAPTIEHLLGISTKRYIQFGQDLLSKNHKQIVVFRNKDWITPEYASLSGRIWNTMTGQEITTPGKALQAKVDKIQAYVNKKLSMSDNLNQKNLLKFYTPEGFKIVKSNSFDYSKEATIKRLKKQNKKLETKSTSLFAQNGNKSTLSDYITDAPEVDDETTDTTRLLPRNADDWSNDE</sequence>
<evidence type="ECO:0000313" key="15">
    <source>
        <dbReference type="Proteomes" id="UP000004283"/>
    </source>
</evidence>
<dbReference type="Pfam" id="PF00884">
    <property type="entry name" value="Sulfatase"/>
    <property type="match status" value="1"/>
</dbReference>
<comment type="similarity">
    <text evidence="3">Belongs to the LTA synthase family.</text>
</comment>
<keyword evidence="5 12" id="KW-0812">Transmembrane</keyword>
<evidence type="ECO:0000256" key="11">
    <source>
        <dbReference type="SAM" id="MobiDB-lite"/>
    </source>
</evidence>
<evidence type="ECO:0000256" key="9">
    <source>
        <dbReference type="PIRSR" id="PIRSR005091-2"/>
    </source>
</evidence>
<organism evidence="14 15">
    <name type="scientific">Leuconostoc mesenteroides subsp. cremoris ATCC 19254</name>
    <dbReference type="NCBI Taxonomy" id="586220"/>
    <lineage>
        <taxon>Bacteria</taxon>
        <taxon>Bacillati</taxon>
        <taxon>Bacillota</taxon>
        <taxon>Bacilli</taxon>
        <taxon>Lactobacillales</taxon>
        <taxon>Lactobacillaceae</taxon>
        <taxon>Leuconostoc</taxon>
    </lineage>
</organism>
<evidence type="ECO:0000256" key="12">
    <source>
        <dbReference type="SAM" id="Phobius"/>
    </source>
</evidence>
<dbReference type="SUPFAM" id="SSF53649">
    <property type="entry name" value="Alkaline phosphatase-like"/>
    <property type="match status" value="1"/>
</dbReference>
<comment type="caution">
    <text evidence="14">The sequence shown here is derived from an EMBL/GenBank/DDBJ whole genome shotgun (WGS) entry which is preliminary data.</text>
</comment>
<dbReference type="InterPro" id="IPR012160">
    <property type="entry name" value="LtaS-like"/>
</dbReference>
<feature type="transmembrane region" description="Helical" evidence="12">
    <location>
        <begin position="198"/>
        <end position="216"/>
    </location>
</feature>
<keyword evidence="4" id="KW-1003">Cell membrane</keyword>
<evidence type="ECO:0000256" key="10">
    <source>
        <dbReference type="PIRSR" id="PIRSR005091-3"/>
    </source>
</evidence>
<reference evidence="14 15" key="1">
    <citation type="submission" date="2009-04" db="EMBL/GenBank/DDBJ databases">
        <authorList>
            <person name="Qin X."/>
            <person name="Bachman B."/>
            <person name="Battles P."/>
            <person name="Bell A."/>
            <person name="Bess C."/>
            <person name="Bickham C."/>
            <person name="Chaboub L."/>
            <person name="Chen D."/>
            <person name="Coyle M."/>
            <person name="Deiros D.R."/>
            <person name="Dinh H."/>
            <person name="Forbes L."/>
            <person name="Fowler G."/>
            <person name="Francisco L."/>
            <person name="Fu Q."/>
            <person name="Gubbala S."/>
            <person name="Hale W."/>
            <person name="Han Y."/>
            <person name="Hemphill L."/>
            <person name="Highlander S.K."/>
            <person name="Hirani K."/>
            <person name="Hogues M."/>
            <person name="Jackson L."/>
            <person name="Jakkamsetti A."/>
            <person name="Javaid M."/>
            <person name="Jiang H."/>
            <person name="Korchina V."/>
            <person name="Kovar C."/>
            <person name="Lara F."/>
            <person name="Lee S."/>
            <person name="Mata R."/>
            <person name="Mathew T."/>
            <person name="Moen C."/>
            <person name="Morales K."/>
            <person name="Munidasa M."/>
            <person name="Nazareth L."/>
            <person name="Ngo R."/>
            <person name="Nguyen L."/>
            <person name="Okwuonu G."/>
            <person name="Ongeri F."/>
            <person name="Patil S."/>
            <person name="Petrosino J."/>
            <person name="Pham C."/>
            <person name="Pham P."/>
            <person name="Pu L.-L."/>
            <person name="Puazo M."/>
            <person name="Raj R."/>
            <person name="Reid J."/>
            <person name="Rouhana J."/>
            <person name="Saada N."/>
            <person name="Shang Y."/>
            <person name="Simmons D."/>
            <person name="Thornton R."/>
            <person name="Warren J."/>
            <person name="Weissenberger G."/>
            <person name="Zhang J."/>
            <person name="Zhang L."/>
            <person name="Zhou C."/>
            <person name="Zhu D."/>
            <person name="Muzny D."/>
            <person name="Worley K."/>
            <person name="Gibbs R."/>
        </authorList>
    </citation>
    <scope>NUCLEOTIDE SEQUENCE [LARGE SCALE GENOMIC DNA]</scope>
    <source>
        <strain evidence="14 15">ATCC 19254</strain>
    </source>
</reference>
<evidence type="ECO:0000256" key="7">
    <source>
        <dbReference type="ARBA" id="ARBA00023136"/>
    </source>
</evidence>
<dbReference type="InterPro" id="IPR050448">
    <property type="entry name" value="OpgB/LTA_synthase_biosynth"/>
</dbReference>
<name>C2KLW3_LEUMC</name>
<evidence type="ECO:0000259" key="13">
    <source>
        <dbReference type="Pfam" id="PF00884"/>
    </source>
</evidence>